<dbReference type="KEGG" id="slb:AWJ20_1221"/>
<name>A0A167DI48_9ASCO</name>
<evidence type="ECO:0000313" key="3">
    <source>
        <dbReference type="Proteomes" id="UP000189580"/>
    </source>
</evidence>
<feature type="region of interest" description="Disordered" evidence="1">
    <location>
        <begin position="62"/>
        <end position="84"/>
    </location>
</feature>
<protein>
    <submittedName>
        <fullName evidence="2">Uncharacterized protein</fullName>
    </submittedName>
</protein>
<evidence type="ECO:0000256" key="1">
    <source>
        <dbReference type="SAM" id="MobiDB-lite"/>
    </source>
</evidence>
<dbReference type="RefSeq" id="XP_018735420.1">
    <property type="nucleotide sequence ID" value="XM_018878081.1"/>
</dbReference>
<evidence type="ECO:0000313" key="2">
    <source>
        <dbReference type="EMBL" id="ANB12943.1"/>
    </source>
</evidence>
<dbReference type="GeneID" id="30033000"/>
<organism evidence="2 3">
    <name type="scientific">Sugiyamaella lignohabitans</name>
    <dbReference type="NCBI Taxonomy" id="796027"/>
    <lineage>
        <taxon>Eukaryota</taxon>
        <taxon>Fungi</taxon>
        <taxon>Dikarya</taxon>
        <taxon>Ascomycota</taxon>
        <taxon>Saccharomycotina</taxon>
        <taxon>Dipodascomycetes</taxon>
        <taxon>Dipodascales</taxon>
        <taxon>Trichomonascaceae</taxon>
        <taxon>Sugiyamaella</taxon>
    </lineage>
</organism>
<sequence length="97" mass="11795">MDEKRKKESANEGLVWRLHSTFQVEWDPRPWYLGPRAAVEDIFSGGDGFGKGYWERYHEHERQLEEEQRNRSHNNHHRTLKEPEARENFQTWLLDMS</sequence>
<gene>
    <name evidence="2" type="ORF">AWJ20_1221</name>
</gene>
<dbReference type="EMBL" id="CP014501">
    <property type="protein sequence ID" value="ANB12943.1"/>
    <property type="molecule type" value="Genomic_DNA"/>
</dbReference>
<dbReference type="OrthoDB" id="3365224at2759"/>
<dbReference type="AlphaFoldDB" id="A0A167DI48"/>
<reference evidence="2 3" key="1">
    <citation type="submission" date="2016-02" db="EMBL/GenBank/DDBJ databases">
        <title>Complete genome sequence and transcriptome regulation of the pentose utilising yeast Sugiyamaella lignohabitans.</title>
        <authorList>
            <person name="Bellasio M."/>
            <person name="Peymann A."/>
            <person name="Valli M."/>
            <person name="Sipitzky M."/>
            <person name="Graf A."/>
            <person name="Sauer M."/>
            <person name="Marx H."/>
            <person name="Mattanovich D."/>
        </authorList>
    </citation>
    <scope>NUCLEOTIDE SEQUENCE [LARGE SCALE GENOMIC DNA]</scope>
    <source>
        <strain evidence="2 3">CBS 10342</strain>
    </source>
</reference>
<dbReference type="Proteomes" id="UP000189580">
    <property type="component" value="Chromosome a"/>
</dbReference>
<proteinExistence type="predicted"/>
<keyword evidence="3" id="KW-1185">Reference proteome</keyword>
<accession>A0A167DI48</accession>